<proteinExistence type="predicted"/>
<dbReference type="AlphaFoldDB" id="A0A9X9LGZ7"/>
<name>A0A9X9LGZ7_GULGU</name>
<organism evidence="2 3">
    <name type="scientific">Gulo gulo</name>
    <name type="common">Wolverine</name>
    <name type="synonym">Gluton</name>
    <dbReference type="NCBI Taxonomy" id="48420"/>
    <lineage>
        <taxon>Eukaryota</taxon>
        <taxon>Metazoa</taxon>
        <taxon>Chordata</taxon>
        <taxon>Craniata</taxon>
        <taxon>Vertebrata</taxon>
        <taxon>Euteleostomi</taxon>
        <taxon>Mammalia</taxon>
        <taxon>Eutheria</taxon>
        <taxon>Laurasiatheria</taxon>
        <taxon>Carnivora</taxon>
        <taxon>Caniformia</taxon>
        <taxon>Musteloidea</taxon>
        <taxon>Mustelidae</taxon>
        <taxon>Guloninae</taxon>
        <taxon>Gulo</taxon>
    </lineage>
</organism>
<gene>
    <name evidence="2" type="ORF">BN2614_LOCUS2</name>
</gene>
<dbReference type="EMBL" id="CYRY02003268">
    <property type="protein sequence ID" value="VCW67911.1"/>
    <property type="molecule type" value="Genomic_DNA"/>
</dbReference>
<feature type="region of interest" description="Disordered" evidence="1">
    <location>
        <begin position="1"/>
        <end position="53"/>
    </location>
</feature>
<protein>
    <submittedName>
        <fullName evidence="2">Uncharacterized protein</fullName>
    </submittedName>
</protein>
<evidence type="ECO:0000313" key="2">
    <source>
        <dbReference type="EMBL" id="VCW67911.1"/>
    </source>
</evidence>
<reference evidence="2 3" key="1">
    <citation type="submission" date="2018-10" db="EMBL/GenBank/DDBJ databases">
        <authorList>
            <person name="Ekblom R."/>
            <person name="Jareborg N."/>
        </authorList>
    </citation>
    <scope>NUCLEOTIDE SEQUENCE [LARGE SCALE GENOMIC DNA]</scope>
    <source>
        <tissue evidence="2">Muscle</tissue>
    </source>
</reference>
<comment type="caution">
    <text evidence="2">The sequence shown here is derived from an EMBL/GenBank/DDBJ whole genome shotgun (WGS) entry which is preliminary data.</text>
</comment>
<keyword evidence="3" id="KW-1185">Reference proteome</keyword>
<evidence type="ECO:0000313" key="3">
    <source>
        <dbReference type="Proteomes" id="UP000269945"/>
    </source>
</evidence>
<dbReference type="Proteomes" id="UP000269945">
    <property type="component" value="Unassembled WGS sequence"/>
</dbReference>
<accession>A0A9X9LGZ7</accession>
<feature type="compositionally biased region" description="Basic and acidic residues" evidence="1">
    <location>
        <begin position="1"/>
        <end position="11"/>
    </location>
</feature>
<evidence type="ECO:0000256" key="1">
    <source>
        <dbReference type="SAM" id="MobiDB-lite"/>
    </source>
</evidence>
<sequence length="157" mass="17037">MLPRPRWDGRRAAGRTSEAAPHPYPDRRRPLSVQRSRLGLPGGRPGRREGSWDVTDLRSCGAVAGEVPPEAWRPPGRQDAHGRHVGCCGHRGACVGHGLEADSGLGALHQRQVQEGRLNRPPSDPSAVCYCCLLPWEPLPCPDQPTPSARALRKVTA</sequence>